<evidence type="ECO:0000313" key="2">
    <source>
        <dbReference type="Proteomes" id="UP000220133"/>
    </source>
</evidence>
<gene>
    <name evidence="1" type="ORF">COR50_10720</name>
</gene>
<keyword evidence="2" id="KW-1185">Reference proteome</keyword>
<dbReference type="Proteomes" id="UP000220133">
    <property type="component" value="Chromosome"/>
</dbReference>
<organism evidence="1 2">
    <name type="scientific">Chitinophaga caeni</name>
    <dbReference type="NCBI Taxonomy" id="2029983"/>
    <lineage>
        <taxon>Bacteria</taxon>
        <taxon>Pseudomonadati</taxon>
        <taxon>Bacteroidota</taxon>
        <taxon>Chitinophagia</taxon>
        <taxon>Chitinophagales</taxon>
        <taxon>Chitinophagaceae</taxon>
        <taxon>Chitinophaga</taxon>
    </lineage>
</organism>
<sequence>MRYFRLISVFLILACISCGSPYRSLQKVEGTGNVACLDQFRPSIKDKVLYNTSVDVLNHHFSGLLLFKKMENEDIRIVFTNEMGFKFFDFAFDKEGRFTKYFVTPKMDKKAVVKTLQKDFSMILMLQAKGDIKQFKNGDELISSVNWTKGKFYYITDSNCTELKRIENVGKGKPVVVITMKDYQDQLPGTIVIDHKKFKFNISSQRIIENVSK</sequence>
<evidence type="ECO:0008006" key="3">
    <source>
        <dbReference type="Google" id="ProtNLM"/>
    </source>
</evidence>
<proteinExistence type="predicted"/>
<evidence type="ECO:0000313" key="1">
    <source>
        <dbReference type="EMBL" id="ATL47601.1"/>
    </source>
</evidence>
<accession>A0A291QUK6</accession>
<protein>
    <recommendedName>
        <fullName evidence="3">DUF4292 domain-containing protein</fullName>
    </recommendedName>
</protein>
<name>A0A291QUK6_9BACT</name>
<dbReference type="AlphaFoldDB" id="A0A291QUK6"/>
<dbReference type="EMBL" id="CP023777">
    <property type="protein sequence ID" value="ATL47601.1"/>
    <property type="molecule type" value="Genomic_DNA"/>
</dbReference>
<dbReference type="KEGG" id="cbae:COR50_10720"/>
<reference evidence="1 2" key="1">
    <citation type="submission" date="2017-10" db="EMBL/GenBank/DDBJ databases">
        <title>Paenichitinophaga pekingensis gen. nov., sp. nov., isolated from activated sludge.</title>
        <authorList>
            <person name="Jin D."/>
            <person name="Kong X."/>
            <person name="Deng Y."/>
            <person name="Bai Z."/>
        </authorList>
    </citation>
    <scope>NUCLEOTIDE SEQUENCE [LARGE SCALE GENOMIC DNA]</scope>
    <source>
        <strain evidence="1 2">13</strain>
    </source>
</reference>